<dbReference type="InterPro" id="IPR008274">
    <property type="entry name" value="AldOxase/xan_DH_MoCoBD1"/>
</dbReference>
<feature type="binding site" evidence="19">
    <location>
        <position position="374"/>
    </location>
    <ligand>
        <name>FAD</name>
        <dbReference type="ChEBI" id="CHEBI:57692"/>
    </ligand>
</feature>
<feature type="binding site" evidence="20">
    <location>
        <position position="73"/>
    </location>
    <ligand>
        <name>[2Fe-2S] cluster</name>
        <dbReference type="ChEBI" id="CHEBI:190135"/>
        <label>1</label>
    </ligand>
</feature>
<feature type="binding site" evidence="20">
    <location>
        <position position="1124"/>
    </location>
    <ligand>
        <name>Mo-molybdopterin</name>
        <dbReference type="ChEBI" id="CHEBI:71302"/>
    </ligand>
    <ligandPart>
        <name>Mo</name>
        <dbReference type="ChEBI" id="CHEBI:28685"/>
    </ligandPart>
</feature>
<evidence type="ECO:0000256" key="18">
    <source>
        <dbReference type="PIRSR" id="PIRSR000127-1"/>
    </source>
</evidence>
<dbReference type="FunFam" id="3.30.365.10:FF:000002">
    <property type="entry name" value="Xanthine dehydrogenase oxidase"/>
    <property type="match status" value="1"/>
</dbReference>
<dbReference type="Gene3D" id="3.30.390.50">
    <property type="entry name" value="CO dehydrogenase flavoprotein, C-terminal domain"/>
    <property type="match status" value="1"/>
</dbReference>
<dbReference type="InterPro" id="IPR016208">
    <property type="entry name" value="Ald_Oxase/xanthine_DH-like"/>
</dbReference>
<feature type="binding site" evidence="19">
    <location>
        <position position="1055"/>
    </location>
    <ligand>
        <name>substrate</name>
    </ligand>
</feature>
<dbReference type="InterPro" id="IPR016167">
    <property type="entry name" value="FAD-bd_PCMH_sub1"/>
</dbReference>
<keyword evidence="11 20" id="KW-0408">Iron</keyword>
<reference evidence="23 24" key="2">
    <citation type="submission" date="2017-10" db="EMBL/GenBank/DDBJ databases">
        <title>Extensive intraspecific genome diversity in a model arbuscular mycorrhizal fungus.</title>
        <authorList>
            <person name="Chen E.C.H."/>
            <person name="Morin E."/>
            <person name="Baudet D."/>
            <person name="Noel J."/>
            <person name="Ndikumana S."/>
            <person name="Charron P."/>
            <person name="St-Onge C."/>
            <person name="Giorgi J."/>
            <person name="Grigoriev I.V."/>
            <person name="Roux C."/>
            <person name="Martin F.M."/>
            <person name="Corradi N."/>
        </authorList>
    </citation>
    <scope>NUCLEOTIDE SEQUENCE [LARGE SCALE GENOMIC DNA]</scope>
    <source>
        <strain evidence="23 24">C2</strain>
    </source>
</reference>
<feature type="binding site" evidence="19">
    <location>
        <begin position="294"/>
        <end position="301"/>
    </location>
    <ligand>
        <name>FAD</name>
        <dbReference type="ChEBI" id="CHEBI:57692"/>
    </ligand>
</feature>
<comment type="caution">
    <text evidence="23">The sequence shown here is derived from an EMBL/GenBank/DDBJ whole genome shotgun (WGS) entry which is preliminary data.</text>
</comment>
<dbReference type="PANTHER" id="PTHR45444:SF3">
    <property type="entry name" value="XANTHINE DEHYDROGENASE"/>
    <property type="match status" value="1"/>
</dbReference>
<evidence type="ECO:0000256" key="7">
    <source>
        <dbReference type="ARBA" id="ARBA00022714"/>
    </source>
</evidence>
<evidence type="ECO:0000313" key="24">
    <source>
        <dbReference type="Proteomes" id="UP000233469"/>
    </source>
</evidence>
<dbReference type="Pfam" id="PF03450">
    <property type="entry name" value="CO_deh_flav_C"/>
    <property type="match status" value="1"/>
</dbReference>
<dbReference type="Gene3D" id="3.30.365.10">
    <property type="entry name" value="Aldehyde oxidase/xanthine dehydrogenase, molybdopterin binding domain"/>
    <property type="match status" value="4"/>
</dbReference>
<dbReference type="InterPro" id="IPR022407">
    <property type="entry name" value="OxRdtase_Mopterin_BS"/>
</dbReference>
<dbReference type="EC" id="1.17.1.4" evidence="4"/>
<dbReference type="Proteomes" id="UP000233469">
    <property type="component" value="Unassembled WGS sequence"/>
</dbReference>
<dbReference type="InterPro" id="IPR036010">
    <property type="entry name" value="2Fe-2S_ferredoxin-like_sf"/>
</dbReference>
<dbReference type="SUPFAM" id="SSF54292">
    <property type="entry name" value="2Fe-2S ferredoxin-like"/>
    <property type="match status" value="1"/>
</dbReference>
<evidence type="ECO:0000256" key="11">
    <source>
        <dbReference type="ARBA" id="ARBA00023004"/>
    </source>
</evidence>
<feature type="domain" description="FAD-binding PCMH-type" evidence="22">
    <location>
        <begin position="266"/>
        <end position="464"/>
    </location>
</feature>
<dbReference type="InterPro" id="IPR002346">
    <property type="entry name" value="Mopterin_DH_FAD-bd"/>
</dbReference>
<dbReference type="InterPro" id="IPR036856">
    <property type="entry name" value="Ald_Oxase/Xan_DH_a/b_sf"/>
</dbReference>
<feature type="binding site" evidence="20">
    <location>
        <position position="76"/>
    </location>
    <ligand>
        <name>[2Fe-2S] cluster</name>
        <dbReference type="ChEBI" id="CHEBI:190135"/>
        <label>1</label>
    </ligand>
</feature>
<dbReference type="InterPro" id="IPR000674">
    <property type="entry name" value="Ald_Oxase/Xan_DH_a/b"/>
</dbReference>
<keyword evidence="12 20" id="KW-0411">Iron-sulfur</keyword>
<dbReference type="FunFam" id="3.30.43.10:FF:000001">
    <property type="entry name" value="Xanthine dehydrogenase/oxidase"/>
    <property type="match status" value="1"/>
</dbReference>
<dbReference type="InterPro" id="IPR037165">
    <property type="entry name" value="AldOxase/xan_DH_Mopterin-bd_sf"/>
</dbReference>
<keyword evidence="8 20" id="KW-0479">Metal-binding</keyword>
<feature type="binding site" evidence="19">
    <location>
        <position position="472"/>
    </location>
    <ligand>
        <name>FAD</name>
        <dbReference type="ChEBI" id="CHEBI:57692"/>
    </ligand>
</feature>
<feature type="binding site" evidence="20">
    <location>
        <position position="812"/>
    </location>
    <ligand>
        <name>Mo-molybdopterin</name>
        <dbReference type="ChEBI" id="CHEBI:71302"/>
    </ligand>
    <ligandPart>
        <name>Mo</name>
        <dbReference type="ChEBI" id="CHEBI:28685"/>
    </ligandPart>
</feature>
<protein>
    <recommendedName>
        <fullName evidence="4">xanthine dehydrogenase</fullName>
        <ecNumber evidence="4">1.17.1.4</ecNumber>
    </recommendedName>
</protein>
<dbReference type="GO" id="GO:0051537">
    <property type="term" value="F:2 iron, 2 sulfur cluster binding"/>
    <property type="evidence" value="ECO:0007669"/>
    <property type="project" value="UniProtKB-KW"/>
</dbReference>
<dbReference type="VEuPathDB" id="FungiDB:RhiirA1_522279"/>
<dbReference type="InterPro" id="IPR016166">
    <property type="entry name" value="FAD-bd_PCMH"/>
</dbReference>
<evidence type="ECO:0000313" key="23">
    <source>
        <dbReference type="EMBL" id="PKK73040.1"/>
    </source>
</evidence>
<evidence type="ECO:0000259" key="21">
    <source>
        <dbReference type="PROSITE" id="PS51085"/>
    </source>
</evidence>
<feature type="binding site" evidence="19">
    <location>
        <position position="847"/>
    </location>
    <ligand>
        <name>substrate</name>
    </ligand>
</feature>
<evidence type="ECO:0000256" key="5">
    <source>
        <dbReference type="ARBA" id="ARBA00022505"/>
    </source>
</evidence>
<dbReference type="InterPro" id="IPR036683">
    <property type="entry name" value="CO_DH_flav_C_dom_sf"/>
</dbReference>
<feature type="active site" description="Proton acceptor" evidence="18">
    <location>
        <position position="1308"/>
    </location>
</feature>
<evidence type="ECO:0000256" key="17">
    <source>
        <dbReference type="ARBA" id="ARBA00049517"/>
    </source>
</evidence>
<reference evidence="23 24" key="1">
    <citation type="submission" date="2016-04" db="EMBL/GenBank/DDBJ databases">
        <title>Genome analyses suggest a sexual origin of heterokaryosis in a supposedly ancient asexual fungus.</title>
        <authorList>
            <person name="Ropars J."/>
            <person name="Sedzielewska K."/>
            <person name="Noel J."/>
            <person name="Charron P."/>
            <person name="Farinelli L."/>
            <person name="Marton T."/>
            <person name="Kruger M."/>
            <person name="Pelin A."/>
            <person name="Brachmann A."/>
            <person name="Corradi N."/>
        </authorList>
    </citation>
    <scope>NUCLEOTIDE SEQUENCE [LARGE SCALE GENOMIC DNA]</scope>
    <source>
        <strain evidence="23 24">C2</strain>
    </source>
</reference>
<dbReference type="GO" id="GO:0043546">
    <property type="term" value="F:molybdopterin cofactor binding"/>
    <property type="evidence" value="ECO:0007669"/>
    <property type="project" value="InterPro"/>
</dbReference>
<feature type="binding site" evidence="20">
    <location>
        <position position="68"/>
    </location>
    <ligand>
        <name>[2Fe-2S] cluster</name>
        <dbReference type="ChEBI" id="CHEBI:190135"/>
        <label>1</label>
    </ligand>
</feature>
<feature type="binding site" evidence="20">
    <location>
        <position position="174"/>
    </location>
    <ligand>
        <name>[2Fe-2S] cluster</name>
        <dbReference type="ChEBI" id="CHEBI:190135"/>
        <label>2</label>
    </ligand>
</feature>
<dbReference type="Gene3D" id="3.10.20.30">
    <property type="match status" value="1"/>
</dbReference>
<dbReference type="FunFam" id="3.30.365.10:FF:000004">
    <property type="entry name" value="Xanthine dehydrogenase oxidase"/>
    <property type="match status" value="1"/>
</dbReference>
<dbReference type="Gene3D" id="3.90.1170.50">
    <property type="entry name" value="Aldehyde oxidase/xanthine dehydrogenase, a/b hammerhead"/>
    <property type="match status" value="1"/>
</dbReference>
<dbReference type="Gene3D" id="3.30.465.10">
    <property type="match status" value="1"/>
</dbReference>
<evidence type="ECO:0000256" key="8">
    <source>
        <dbReference type="ARBA" id="ARBA00022723"/>
    </source>
</evidence>
<dbReference type="Gene3D" id="1.10.150.120">
    <property type="entry name" value="[2Fe-2S]-binding domain"/>
    <property type="match status" value="1"/>
</dbReference>
<comment type="cofactor">
    <cofactor evidence="1 19">
        <name>FAD</name>
        <dbReference type="ChEBI" id="CHEBI:57692"/>
    </cofactor>
</comment>
<evidence type="ECO:0000259" key="22">
    <source>
        <dbReference type="PROSITE" id="PS51387"/>
    </source>
</evidence>
<dbReference type="SMART" id="SM01092">
    <property type="entry name" value="CO_deh_flav_C"/>
    <property type="match status" value="1"/>
</dbReference>
<keyword evidence="7 20" id="KW-0001">2Fe-2S</keyword>
<keyword evidence="9 19" id="KW-0274">FAD</keyword>
<dbReference type="Pfam" id="PF20256">
    <property type="entry name" value="MoCoBD_2"/>
    <property type="match status" value="1"/>
</dbReference>
<dbReference type="PROSITE" id="PS00197">
    <property type="entry name" value="2FE2S_FER_1"/>
    <property type="match status" value="1"/>
</dbReference>
<sequence length="1376" mass="154042">MNKLIIDGKTQTFNVEEEDFITENNIKFFKKLRFYLNGAFVEIDNPDPDITLLEYVRSIGLTGTKLGCAEGGCGACTVLISSYDPTNQRISHYSVNACLAPLCSVDGKHVITIEGIGNVKNPHPVQLKILNCNRSQCGFCTPGIAMSLYALLRNNPNPSEEEIEECFDGNLCRCTGYRPILDAAKTFAKPTNKCCNNDVDKKSDGIKQNSVRGCGREDCCKFNNSNFSSIIDHKFPQIKFKQYDATQELIFPPALISSYKPYPLYFSGRKTKWFKPNSLNELLLLKLKYPQGKLVSGNSEVGIEVKFKKINYNILIFVGDLNELRGYEFTDDGLIIGANTTLAQFQEILQKASKHYKEYQVETFRAILANLRWFAGHQIRNVATPAGNIITGSPISDLNPIFLSASCIFTLSRHKEMPYDTSFSNNFNCVDRKVLAKEFWTGYRQNTCTSTEIITKIFIPLSKERQFVRAYKQSKRRDDDIAIVNAGLMVHLDNEDVVKDVGFGFGGMRSVSVRAPLSEEWLIGKKWGDKNVLKKLLNKLGEELQLSFDVPGGMASYRKSLVSGFIYKFWYDVCKNVFILTEEYIDNDIDDFIGIIERNVSKGVQTVGFKEINKKIVGKEIPHLSAMKQVTGEAIYTDDLPKVHDELYGALVLSQHAHAKILSVDASKALAISEVKGFFTAKDVPGENKWGPIFHDEEVFVSEEAQCVGQIIGLIVAESKAIAQEAALLVEVKYEKLPHILTIEEAIDQNSFFNIERKMIKGDVDEAFQHSDHVFEGETRIGGQEHFYLETNASLVIPKSEDNEFEVHASTQNLTETQIIGASVLGIAANKIVCKVKRLGGGFGGKETRSIPLTLALMVGAYHLKRPIRCMLDRDEDIIISGQRHPFLGKWKVGVNDDGKLQALDLRIYNNAGWSADLSSAVLERAITHSDNCYYIPNIRIIGKMCKTNTHSNTAFRGFGGPQGMMITENIISEVADKLGTDVVEFREKNFYSEGQLTHFNMKLNDWHIPSMYEQVKISSEYVRRRQEINEFNEKHKWRKRGLSLIPTKFGLSFTALHLNQAGALVHIYIDGSILVSHGGVEMGQGLHTKMLQVAAEALDVSLNDVHLMETATNVVINTSSTAASVSSDINGYAVLNACKVLSERLKPYREKMPDKSFKEIVKAAYLDRVNLSANGFYKTPDIGYDWDKNEGQMFLYFTTGAACTEVEIDVLTGDHTILRTDLIMDIGRSLNYAIDVGQIEGAFIQGVGWCTIEESLFLPNGHIFTKGPGNYKLPGFRDIPQDFRVTTFRDGEYPNLKTIHSSKGVGEPPLFLGSSVFFAIRDAIKFSRKTNGNNETVVLRSPATPERIRMACMDEIVISNIVEPKENEKGWVIGV</sequence>
<name>A0A2N1NGS4_9GLOM</name>
<comment type="catalytic activity">
    <reaction evidence="17">
        <text>hypoxanthine + NAD(+) + H2O = xanthine + NADH + H(+)</text>
        <dbReference type="Rhea" id="RHEA:24670"/>
        <dbReference type="ChEBI" id="CHEBI:15377"/>
        <dbReference type="ChEBI" id="CHEBI:15378"/>
        <dbReference type="ChEBI" id="CHEBI:17368"/>
        <dbReference type="ChEBI" id="CHEBI:17712"/>
        <dbReference type="ChEBI" id="CHEBI:57540"/>
        <dbReference type="ChEBI" id="CHEBI:57945"/>
        <dbReference type="EC" id="1.17.1.4"/>
    </reaction>
</comment>
<dbReference type="SUPFAM" id="SSF56176">
    <property type="entry name" value="FAD-binding/transporter-associated domain-like"/>
    <property type="match status" value="1"/>
</dbReference>
<comment type="subcellular location">
    <subcellularLocation>
        <location evidence="2">Peroxisome</location>
    </subcellularLocation>
</comment>
<feature type="binding site" evidence="20">
    <location>
        <position position="843"/>
    </location>
    <ligand>
        <name>Mo-molybdopterin</name>
        <dbReference type="ChEBI" id="CHEBI:71302"/>
    </ligand>
    <ligandPart>
        <name>Mo</name>
        <dbReference type="ChEBI" id="CHEBI:28685"/>
    </ligandPart>
</feature>
<evidence type="ECO:0000256" key="14">
    <source>
        <dbReference type="ARBA" id="ARBA00023140"/>
    </source>
</evidence>
<gene>
    <name evidence="23" type="ORF">RhiirC2_766146</name>
</gene>
<dbReference type="PIRSF" id="PIRSF000127">
    <property type="entry name" value="Xanthine_DH"/>
    <property type="match status" value="1"/>
</dbReference>
<comment type="cofactor">
    <cofactor evidence="20">
        <name>Mo-molybdopterin</name>
        <dbReference type="ChEBI" id="CHEBI:71302"/>
    </cofactor>
    <text evidence="20">Binds 1 Mo-molybdopterin (Mo-MPT) cofactor per subunit.</text>
</comment>
<evidence type="ECO:0000256" key="9">
    <source>
        <dbReference type="ARBA" id="ARBA00022827"/>
    </source>
</evidence>
<accession>A0A2N1NGS4</accession>
<keyword evidence="6" id="KW-0285">Flavoprotein</keyword>
<dbReference type="Pfam" id="PF00111">
    <property type="entry name" value="Fer2"/>
    <property type="match status" value="1"/>
</dbReference>
<dbReference type="Pfam" id="PF02738">
    <property type="entry name" value="MoCoBD_1"/>
    <property type="match status" value="1"/>
</dbReference>
<dbReference type="InterPro" id="IPR006058">
    <property type="entry name" value="2Fe2S_fd_BS"/>
</dbReference>
<dbReference type="FunFam" id="3.30.365.10:FF:000001">
    <property type="entry name" value="Xanthine dehydrogenase oxidase"/>
    <property type="match status" value="1"/>
</dbReference>
<evidence type="ECO:0000256" key="10">
    <source>
        <dbReference type="ARBA" id="ARBA00023002"/>
    </source>
</evidence>
<dbReference type="Pfam" id="PF01799">
    <property type="entry name" value="Fer2_2"/>
    <property type="match status" value="1"/>
</dbReference>
<dbReference type="SUPFAM" id="SSF47741">
    <property type="entry name" value="CO dehydrogenase ISP C-domain like"/>
    <property type="match status" value="1"/>
</dbReference>
<dbReference type="PROSITE" id="PS51085">
    <property type="entry name" value="2FE2S_FER_2"/>
    <property type="match status" value="1"/>
</dbReference>
<dbReference type="VEuPathDB" id="FungiDB:FUN_025301"/>
<dbReference type="InterPro" id="IPR001041">
    <property type="entry name" value="2Fe-2S_ferredoxin-type"/>
</dbReference>
<dbReference type="SUPFAM" id="SSF54665">
    <property type="entry name" value="CO dehydrogenase molybdoprotein N-domain-like"/>
    <property type="match status" value="1"/>
</dbReference>
<dbReference type="FunFam" id="3.30.465.10:FF:000004">
    <property type="entry name" value="Xanthine dehydrogenase/oxidase"/>
    <property type="match status" value="1"/>
</dbReference>
<dbReference type="PROSITE" id="PS51387">
    <property type="entry name" value="FAD_PCMH"/>
    <property type="match status" value="1"/>
</dbReference>
<feature type="binding site" evidence="19">
    <location>
        <position position="959"/>
    </location>
    <ligand>
        <name>substrate</name>
    </ligand>
</feature>
<dbReference type="GO" id="GO:0004854">
    <property type="term" value="F:xanthine dehydrogenase activity"/>
    <property type="evidence" value="ECO:0007669"/>
    <property type="project" value="UniProtKB-EC"/>
</dbReference>
<keyword evidence="13" id="KW-0520">NAD</keyword>
<dbReference type="GO" id="GO:0006145">
    <property type="term" value="P:purine nucleobase catabolic process"/>
    <property type="evidence" value="ECO:0007669"/>
    <property type="project" value="UniProtKB-ARBA"/>
</dbReference>
<dbReference type="InterPro" id="IPR005107">
    <property type="entry name" value="CO_DH_flav_C"/>
</dbReference>
<dbReference type="SMART" id="SM01008">
    <property type="entry name" value="Ald_Xan_dh_C"/>
    <property type="match status" value="1"/>
</dbReference>
<evidence type="ECO:0000256" key="20">
    <source>
        <dbReference type="PIRSR" id="PIRSR000127-3"/>
    </source>
</evidence>
<comment type="catalytic activity">
    <reaction evidence="16">
        <text>xanthine + NAD(+) + H2O = urate + NADH + H(+)</text>
        <dbReference type="Rhea" id="RHEA:16669"/>
        <dbReference type="ChEBI" id="CHEBI:15377"/>
        <dbReference type="ChEBI" id="CHEBI:15378"/>
        <dbReference type="ChEBI" id="CHEBI:17712"/>
        <dbReference type="ChEBI" id="CHEBI:17775"/>
        <dbReference type="ChEBI" id="CHEBI:57540"/>
        <dbReference type="ChEBI" id="CHEBI:57945"/>
        <dbReference type="EC" id="1.17.1.4"/>
    </reaction>
</comment>
<evidence type="ECO:0000256" key="13">
    <source>
        <dbReference type="ARBA" id="ARBA00023027"/>
    </source>
</evidence>
<proteinExistence type="inferred from homology"/>
<feature type="binding site" evidence="20">
    <location>
        <position position="98"/>
    </location>
    <ligand>
        <name>[2Fe-2S] cluster</name>
        <dbReference type="ChEBI" id="CHEBI:190135"/>
        <label>1</label>
    </ligand>
</feature>
<keyword evidence="5 20" id="KW-0500">Molybdenum</keyword>
<dbReference type="VEuPathDB" id="FungiDB:RhiirFUN_024666"/>
<evidence type="ECO:0000256" key="16">
    <source>
        <dbReference type="ARBA" id="ARBA00049017"/>
    </source>
</evidence>
<evidence type="ECO:0000256" key="6">
    <source>
        <dbReference type="ARBA" id="ARBA00022630"/>
    </source>
</evidence>
<evidence type="ECO:0000256" key="4">
    <source>
        <dbReference type="ARBA" id="ARBA00013123"/>
    </source>
</evidence>
<feature type="binding site" evidence="20">
    <location>
        <position position="140"/>
    </location>
    <ligand>
        <name>[2Fe-2S] cluster</name>
        <dbReference type="ChEBI" id="CHEBI:190135"/>
        <label>2</label>
    </ligand>
</feature>
<dbReference type="PROSITE" id="PS00559">
    <property type="entry name" value="MOLYBDOPTERIN_EUK"/>
    <property type="match status" value="1"/>
</dbReference>
<dbReference type="SUPFAM" id="SSF55447">
    <property type="entry name" value="CO dehydrogenase flavoprotein C-terminal domain-like"/>
    <property type="match status" value="1"/>
</dbReference>
<evidence type="ECO:0000256" key="15">
    <source>
        <dbReference type="ARBA" id="ARBA00034078"/>
    </source>
</evidence>
<evidence type="ECO:0000256" key="2">
    <source>
        <dbReference type="ARBA" id="ARBA00004275"/>
    </source>
</evidence>
<dbReference type="GO" id="GO:0005506">
    <property type="term" value="F:iron ion binding"/>
    <property type="evidence" value="ECO:0007669"/>
    <property type="project" value="InterPro"/>
</dbReference>
<evidence type="ECO:0000256" key="3">
    <source>
        <dbReference type="ARBA" id="ARBA00006849"/>
    </source>
</evidence>
<keyword evidence="10" id="KW-0560">Oxidoreductase</keyword>
<feature type="binding site" evidence="20">
    <location>
        <position position="172"/>
    </location>
    <ligand>
        <name>[2Fe-2S] cluster</name>
        <dbReference type="ChEBI" id="CHEBI:190135"/>
        <label>2</label>
    </ligand>
</feature>
<dbReference type="FunFam" id="3.10.20.30:FF:000015">
    <property type="entry name" value="Aldehyde oxidase 1"/>
    <property type="match status" value="1"/>
</dbReference>
<keyword evidence="14" id="KW-0576">Peroxisome</keyword>
<dbReference type="InterPro" id="IPR036318">
    <property type="entry name" value="FAD-bd_PCMH-like_sf"/>
</dbReference>
<organism evidence="23 24">
    <name type="scientific">Rhizophagus irregularis</name>
    <dbReference type="NCBI Taxonomy" id="588596"/>
    <lineage>
        <taxon>Eukaryota</taxon>
        <taxon>Fungi</taxon>
        <taxon>Fungi incertae sedis</taxon>
        <taxon>Mucoromycota</taxon>
        <taxon>Glomeromycotina</taxon>
        <taxon>Glomeromycetes</taxon>
        <taxon>Glomerales</taxon>
        <taxon>Glomeraceae</taxon>
        <taxon>Rhizophagus</taxon>
    </lineage>
</organism>
<evidence type="ECO:0000256" key="19">
    <source>
        <dbReference type="PIRSR" id="PIRSR000127-2"/>
    </source>
</evidence>
<evidence type="ECO:0000256" key="12">
    <source>
        <dbReference type="ARBA" id="ARBA00023014"/>
    </source>
</evidence>
<dbReference type="FunFam" id="3.30.365.10:FF:000003">
    <property type="entry name" value="Aldehyde oxidase 1"/>
    <property type="match status" value="1"/>
</dbReference>
<evidence type="ECO:0000256" key="1">
    <source>
        <dbReference type="ARBA" id="ARBA00001974"/>
    </source>
</evidence>
<feature type="binding site" evidence="20">
    <location>
        <position position="137"/>
    </location>
    <ligand>
        <name>[2Fe-2S] cluster</name>
        <dbReference type="ChEBI" id="CHEBI:190135"/>
        <label>2</label>
    </ligand>
</feature>
<feature type="binding site" evidence="20">
    <location>
        <position position="957"/>
    </location>
    <ligand>
        <name>Mo-molybdopterin</name>
        <dbReference type="ChEBI" id="CHEBI:71302"/>
    </ligand>
    <ligandPart>
        <name>Mo</name>
        <dbReference type="ChEBI" id="CHEBI:28685"/>
    </ligandPart>
</feature>
<dbReference type="Gene3D" id="3.30.43.10">
    <property type="entry name" value="Uridine Diphospho-n-acetylenolpyruvylglucosamine Reductase, domain 2"/>
    <property type="match status" value="1"/>
</dbReference>
<dbReference type="FunFam" id="3.90.1170.50:FF:000001">
    <property type="entry name" value="Aldehyde oxidase 1"/>
    <property type="match status" value="1"/>
</dbReference>
<dbReference type="InterPro" id="IPR036884">
    <property type="entry name" value="2Fe-2S-bd_dom_sf"/>
</dbReference>
<dbReference type="InterPro" id="IPR046867">
    <property type="entry name" value="AldOxase/xan_DH_MoCoBD2"/>
</dbReference>
<dbReference type="GO" id="GO:0005777">
    <property type="term" value="C:peroxisome"/>
    <property type="evidence" value="ECO:0007669"/>
    <property type="project" value="UniProtKB-SubCell"/>
</dbReference>
<dbReference type="Pfam" id="PF01315">
    <property type="entry name" value="Ald_Xan_dh_C"/>
    <property type="match status" value="1"/>
</dbReference>
<dbReference type="EMBL" id="LLXL01000397">
    <property type="protein sequence ID" value="PKK73040.1"/>
    <property type="molecule type" value="Genomic_DNA"/>
</dbReference>
<dbReference type="InterPro" id="IPR002888">
    <property type="entry name" value="2Fe-2S-bd"/>
</dbReference>
<dbReference type="PANTHER" id="PTHR45444">
    <property type="entry name" value="XANTHINE DEHYDROGENASE"/>
    <property type="match status" value="1"/>
</dbReference>
<feature type="binding site" evidence="19">
    <location>
        <position position="397"/>
    </location>
    <ligand>
        <name>FAD</name>
        <dbReference type="ChEBI" id="CHEBI:57692"/>
    </ligand>
</feature>
<dbReference type="GO" id="GO:0071949">
    <property type="term" value="F:FAD binding"/>
    <property type="evidence" value="ECO:0007669"/>
    <property type="project" value="InterPro"/>
</dbReference>
<dbReference type="InterPro" id="IPR016169">
    <property type="entry name" value="FAD-bd_PCMH_sub2"/>
</dbReference>
<comment type="cofactor">
    <cofactor evidence="20">
        <name>[2Fe-2S] cluster</name>
        <dbReference type="ChEBI" id="CHEBI:190135"/>
    </cofactor>
    <text evidence="20">Binds 2 [2Fe-2S] clusters.</text>
</comment>
<dbReference type="SUPFAM" id="SSF56003">
    <property type="entry name" value="Molybdenum cofactor-binding domain"/>
    <property type="match status" value="1"/>
</dbReference>
<dbReference type="Pfam" id="PF00941">
    <property type="entry name" value="FAD_binding_5"/>
    <property type="match status" value="1"/>
</dbReference>
<feature type="domain" description="2Fe-2S ferredoxin-type" evidence="21">
    <location>
        <begin position="30"/>
        <end position="116"/>
    </location>
</feature>
<comment type="similarity">
    <text evidence="3">Belongs to the xanthine dehydrogenase family.</text>
</comment>
<comment type="cofactor">
    <cofactor evidence="15">
        <name>[2Fe-2S] cluster</name>
        <dbReference type="ChEBI" id="CHEBI:190135"/>
    </cofactor>
</comment>
<feature type="binding site" evidence="19">
    <location>
        <position position="925"/>
    </location>
    <ligand>
        <name>substrate</name>
    </ligand>
</feature>
<dbReference type="CDD" id="cd00207">
    <property type="entry name" value="fer2"/>
    <property type="match status" value="1"/>
</dbReference>
<dbReference type="InterPro" id="IPR012675">
    <property type="entry name" value="Beta-grasp_dom_sf"/>
</dbReference>